<dbReference type="EMBL" id="RRYP01010055">
    <property type="protein sequence ID" value="TNV78644.1"/>
    <property type="molecule type" value="Genomic_DNA"/>
</dbReference>
<dbReference type="Proteomes" id="UP000785679">
    <property type="component" value="Unassembled WGS sequence"/>
</dbReference>
<feature type="region of interest" description="Disordered" evidence="1">
    <location>
        <begin position="80"/>
        <end position="121"/>
    </location>
</feature>
<sequence length="121" mass="13803">MSSVNTASSTMTQDVLARYFGYGLPNTQSKLTKETRRFNYFISKKQSQNQPYREIKLPKPNQANKIYSINKFPSYGNRFRGGKSVRSGGLTEQIRSEGVKEEPSRLIREKAKDAKDSDSNK</sequence>
<reference evidence="2" key="1">
    <citation type="submission" date="2019-06" db="EMBL/GenBank/DDBJ databases">
        <authorList>
            <person name="Zheng W."/>
        </authorList>
    </citation>
    <scope>NUCLEOTIDE SEQUENCE</scope>
    <source>
        <strain evidence="2">QDHG01</strain>
    </source>
</reference>
<comment type="caution">
    <text evidence="2">The sequence shown here is derived from an EMBL/GenBank/DDBJ whole genome shotgun (WGS) entry which is preliminary data.</text>
</comment>
<protein>
    <submittedName>
        <fullName evidence="2">Uncharacterized protein</fullName>
    </submittedName>
</protein>
<evidence type="ECO:0000313" key="3">
    <source>
        <dbReference type="Proteomes" id="UP000785679"/>
    </source>
</evidence>
<evidence type="ECO:0000313" key="2">
    <source>
        <dbReference type="EMBL" id="TNV78644.1"/>
    </source>
</evidence>
<gene>
    <name evidence="2" type="ORF">FGO68_gene13990</name>
</gene>
<name>A0A8J8NPU9_HALGN</name>
<organism evidence="2 3">
    <name type="scientific">Halteria grandinella</name>
    <dbReference type="NCBI Taxonomy" id="5974"/>
    <lineage>
        <taxon>Eukaryota</taxon>
        <taxon>Sar</taxon>
        <taxon>Alveolata</taxon>
        <taxon>Ciliophora</taxon>
        <taxon>Intramacronucleata</taxon>
        <taxon>Spirotrichea</taxon>
        <taxon>Stichotrichia</taxon>
        <taxon>Sporadotrichida</taxon>
        <taxon>Halteriidae</taxon>
        <taxon>Halteria</taxon>
    </lineage>
</organism>
<feature type="compositionally biased region" description="Basic and acidic residues" evidence="1">
    <location>
        <begin position="94"/>
        <end position="121"/>
    </location>
</feature>
<accession>A0A8J8NPU9</accession>
<evidence type="ECO:0000256" key="1">
    <source>
        <dbReference type="SAM" id="MobiDB-lite"/>
    </source>
</evidence>
<keyword evidence="3" id="KW-1185">Reference proteome</keyword>
<proteinExistence type="predicted"/>
<dbReference type="AlphaFoldDB" id="A0A8J8NPU9"/>